<dbReference type="RefSeq" id="WP_267534800.1">
    <property type="nucleotide sequence ID" value="NZ_JAPNKA010000001.1"/>
</dbReference>
<keyword evidence="4" id="KW-1185">Reference proteome</keyword>
<accession>A0ABT4A2L5</accession>
<dbReference type="SUPFAM" id="SSF52499">
    <property type="entry name" value="Isochorismatase-like hydrolases"/>
    <property type="match status" value="1"/>
</dbReference>
<sequence>MNGIGKGTTLSEDSMTTPRTLFAMAGAPAHPSPLDRSALVLIDIQAEYTAGALPLAGVDAAVAEAARLLELARRRGVPVVHVAHHGTPGGLFDPEGPGSAFVPAVAPLDGEVVVTKGLPNSFAGTHLHDRLKAIGRPELIIAGFMTHMCVSATARAALDLGYRSTLVAAATATRDLPDPLGGVITAAELQRAELAALGDRYAVVVGNHRAWV</sequence>
<keyword evidence="1 3" id="KW-0378">Hydrolase</keyword>
<gene>
    <name evidence="3" type="ORF">OV287_15550</name>
</gene>
<name>A0ABT4A2L5_9BACT</name>
<dbReference type="EMBL" id="JAPNKA010000001">
    <property type="protein sequence ID" value="MCY1075888.1"/>
    <property type="molecule type" value="Genomic_DNA"/>
</dbReference>
<dbReference type="InterPro" id="IPR050272">
    <property type="entry name" value="Isochorismatase-like_hydrls"/>
</dbReference>
<dbReference type="PANTHER" id="PTHR43540:SF15">
    <property type="entry name" value="BLR5631 PROTEIN"/>
    <property type="match status" value="1"/>
</dbReference>
<feature type="domain" description="Isochorismatase-like" evidence="2">
    <location>
        <begin position="37"/>
        <end position="175"/>
    </location>
</feature>
<dbReference type="InterPro" id="IPR036380">
    <property type="entry name" value="Isochorismatase-like_sf"/>
</dbReference>
<dbReference type="Pfam" id="PF00857">
    <property type="entry name" value="Isochorismatase"/>
    <property type="match status" value="1"/>
</dbReference>
<dbReference type="InterPro" id="IPR000868">
    <property type="entry name" value="Isochorismatase-like_dom"/>
</dbReference>
<dbReference type="Proteomes" id="UP001207654">
    <property type="component" value="Unassembled WGS sequence"/>
</dbReference>
<evidence type="ECO:0000259" key="2">
    <source>
        <dbReference type="Pfam" id="PF00857"/>
    </source>
</evidence>
<proteinExistence type="predicted"/>
<evidence type="ECO:0000313" key="4">
    <source>
        <dbReference type="Proteomes" id="UP001207654"/>
    </source>
</evidence>
<organism evidence="3 4">
    <name type="scientific">Archangium lansingense</name>
    <dbReference type="NCBI Taxonomy" id="2995310"/>
    <lineage>
        <taxon>Bacteria</taxon>
        <taxon>Pseudomonadati</taxon>
        <taxon>Myxococcota</taxon>
        <taxon>Myxococcia</taxon>
        <taxon>Myxococcales</taxon>
        <taxon>Cystobacterineae</taxon>
        <taxon>Archangiaceae</taxon>
        <taxon>Archangium</taxon>
    </lineage>
</organism>
<reference evidence="3 4" key="1">
    <citation type="submission" date="2022-11" db="EMBL/GenBank/DDBJ databases">
        <title>Minimal conservation of predation-associated metabolite biosynthetic gene clusters underscores biosynthetic potential of Myxococcota including descriptions for ten novel species: Archangium lansinium sp. nov., Myxococcus landrumus sp. nov., Nannocystis bai.</title>
        <authorList>
            <person name="Ahearne A."/>
            <person name="Stevens C."/>
            <person name="Phillips K."/>
        </authorList>
    </citation>
    <scope>NUCLEOTIDE SEQUENCE [LARGE SCALE GENOMIC DNA]</scope>
    <source>
        <strain evidence="3 4">MIWBW</strain>
    </source>
</reference>
<dbReference type="GO" id="GO:0016787">
    <property type="term" value="F:hydrolase activity"/>
    <property type="evidence" value="ECO:0007669"/>
    <property type="project" value="UniProtKB-KW"/>
</dbReference>
<protein>
    <submittedName>
        <fullName evidence="3">Cysteine hydrolase family protein</fullName>
    </submittedName>
</protein>
<dbReference type="PANTHER" id="PTHR43540">
    <property type="entry name" value="PEROXYUREIDOACRYLATE/UREIDOACRYLATE AMIDOHYDROLASE-RELATED"/>
    <property type="match status" value="1"/>
</dbReference>
<comment type="caution">
    <text evidence="3">The sequence shown here is derived from an EMBL/GenBank/DDBJ whole genome shotgun (WGS) entry which is preliminary data.</text>
</comment>
<dbReference type="CDD" id="cd01014">
    <property type="entry name" value="nicotinamidase_related"/>
    <property type="match status" value="1"/>
</dbReference>
<dbReference type="Gene3D" id="3.40.50.850">
    <property type="entry name" value="Isochorismatase-like"/>
    <property type="match status" value="1"/>
</dbReference>
<evidence type="ECO:0000313" key="3">
    <source>
        <dbReference type="EMBL" id="MCY1075888.1"/>
    </source>
</evidence>
<evidence type="ECO:0000256" key="1">
    <source>
        <dbReference type="ARBA" id="ARBA00022801"/>
    </source>
</evidence>